<proteinExistence type="predicted"/>
<dbReference type="AlphaFoldDB" id="D8SP29"/>
<dbReference type="KEGG" id="smo:SELMODRAFT_424180"/>
<reference evidence="1 2" key="1">
    <citation type="journal article" date="2011" name="Science">
        <title>The Selaginella genome identifies genetic changes associated with the evolution of vascular plants.</title>
        <authorList>
            <person name="Banks J.A."/>
            <person name="Nishiyama T."/>
            <person name="Hasebe M."/>
            <person name="Bowman J.L."/>
            <person name="Gribskov M."/>
            <person name="dePamphilis C."/>
            <person name="Albert V.A."/>
            <person name="Aono N."/>
            <person name="Aoyama T."/>
            <person name="Ambrose B.A."/>
            <person name="Ashton N.W."/>
            <person name="Axtell M.J."/>
            <person name="Barker E."/>
            <person name="Barker M.S."/>
            <person name="Bennetzen J.L."/>
            <person name="Bonawitz N.D."/>
            <person name="Chapple C."/>
            <person name="Cheng C."/>
            <person name="Correa L.G."/>
            <person name="Dacre M."/>
            <person name="DeBarry J."/>
            <person name="Dreyer I."/>
            <person name="Elias M."/>
            <person name="Engstrom E.M."/>
            <person name="Estelle M."/>
            <person name="Feng L."/>
            <person name="Finet C."/>
            <person name="Floyd S.K."/>
            <person name="Frommer W.B."/>
            <person name="Fujita T."/>
            <person name="Gramzow L."/>
            <person name="Gutensohn M."/>
            <person name="Harholt J."/>
            <person name="Hattori M."/>
            <person name="Heyl A."/>
            <person name="Hirai T."/>
            <person name="Hiwatashi Y."/>
            <person name="Ishikawa M."/>
            <person name="Iwata M."/>
            <person name="Karol K.G."/>
            <person name="Koehler B."/>
            <person name="Kolukisaoglu U."/>
            <person name="Kubo M."/>
            <person name="Kurata T."/>
            <person name="Lalonde S."/>
            <person name="Li K."/>
            <person name="Li Y."/>
            <person name="Litt A."/>
            <person name="Lyons E."/>
            <person name="Manning G."/>
            <person name="Maruyama T."/>
            <person name="Michael T.P."/>
            <person name="Mikami K."/>
            <person name="Miyazaki S."/>
            <person name="Morinaga S."/>
            <person name="Murata T."/>
            <person name="Mueller-Roeber B."/>
            <person name="Nelson D.R."/>
            <person name="Obara M."/>
            <person name="Oguri Y."/>
            <person name="Olmstead R.G."/>
            <person name="Onodera N."/>
            <person name="Petersen B.L."/>
            <person name="Pils B."/>
            <person name="Prigge M."/>
            <person name="Rensing S.A."/>
            <person name="Riano-Pachon D.M."/>
            <person name="Roberts A.W."/>
            <person name="Sato Y."/>
            <person name="Scheller H.V."/>
            <person name="Schulz B."/>
            <person name="Schulz C."/>
            <person name="Shakirov E.V."/>
            <person name="Shibagaki N."/>
            <person name="Shinohara N."/>
            <person name="Shippen D.E."/>
            <person name="Soerensen I."/>
            <person name="Sotooka R."/>
            <person name="Sugimoto N."/>
            <person name="Sugita M."/>
            <person name="Sumikawa N."/>
            <person name="Tanurdzic M."/>
            <person name="Theissen G."/>
            <person name="Ulvskov P."/>
            <person name="Wakazuki S."/>
            <person name="Weng J.K."/>
            <person name="Willats W.W."/>
            <person name="Wipf D."/>
            <person name="Wolf P.G."/>
            <person name="Yang L."/>
            <person name="Zimmer A.D."/>
            <person name="Zhu Q."/>
            <person name="Mitros T."/>
            <person name="Hellsten U."/>
            <person name="Loque D."/>
            <person name="Otillar R."/>
            <person name="Salamov A."/>
            <person name="Schmutz J."/>
            <person name="Shapiro H."/>
            <person name="Lindquist E."/>
            <person name="Lucas S."/>
            <person name="Rokhsar D."/>
            <person name="Grigoriev I.V."/>
        </authorList>
    </citation>
    <scope>NUCLEOTIDE SEQUENCE [LARGE SCALE GENOMIC DNA]</scope>
</reference>
<dbReference type="HOGENOM" id="CLU_1206565_0_0_1"/>
<organism evidence="2">
    <name type="scientific">Selaginella moellendorffii</name>
    <name type="common">Spikemoss</name>
    <dbReference type="NCBI Taxonomy" id="88036"/>
    <lineage>
        <taxon>Eukaryota</taxon>
        <taxon>Viridiplantae</taxon>
        <taxon>Streptophyta</taxon>
        <taxon>Embryophyta</taxon>
        <taxon>Tracheophyta</taxon>
        <taxon>Lycopodiopsida</taxon>
        <taxon>Selaginellales</taxon>
        <taxon>Selaginellaceae</taxon>
        <taxon>Selaginella</taxon>
    </lineage>
</organism>
<dbReference type="InParanoid" id="D8SP29"/>
<evidence type="ECO:0000313" key="2">
    <source>
        <dbReference type="Proteomes" id="UP000001514"/>
    </source>
</evidence>
<name>D8SP29_SELML</name>
<gene>
    <name evidence="1" type="ORF">SELMODRAFT_424180</name>
</gene>
<dbReference type="EMBL" id="GL377630">
    <property type="protein sequence ID" value="EFJ13980.1"/>
    <property type="molecule type" value="Genomic_DNA"/>
</dbReference>
<protein>
    <submittedName>
        <fullName evidence="1">Uncharacterized protein</fullName>
    </submittedName>
</protein>
<keyword evidence="2" id="KW-1185">Reference proteome</keyword>
<dbReference type="Gramene" id="EFJ13980">
    <property type="protein sequence ID" value="EFJ13980"/>
    <property type="gene ID" value="SELMODRAFT_424180"/>
</dbReference>
<evidence type="ECO:0000313" key="1">
    <source>
        <dbReference type="EMBL" id="EFJ13980.1"/>
    </source>
</evidence>
<accession>D8SP29</accession>
<sequence>MQLRSPEGNFLLAVREFGIIPFVDGDVIKFLVTEAPVGFLPREAVSKQASEYLIRSIIDGSDDEIKAQAAWTFLKWWRNPRVYRSYAFDPADIFHRIFIERRQVSLDGGELEAVAGYESVAGPIRTVFSMNVPRSDIMNKFLSRVDFSKLKNKQSTIDLSGIVPEVIGAESKLIDFVVGLVAAWIWFMDESTFQKVISNLTKEDLGMLKKNTCIYEAILSSDKGEWFQNK</sequence>
<dbReference type="Proteomes" id="UP000001514">
    <property type="component" value="Unassembled WGS sequence"/>
</dbReference>